<organism evidence="1 2">
    <name type="scientific">Candidatus Synchoanobacter obligatus</name>
    <dbReference type="NCBI Taxonomy" id="2919597"/>
    <lineage>
        <taxon>Bacteria</taxon>
        <taxon>Pseudomonadati</taxon>
        <taxon>Pseudomonadota</taxon>
        <taxon>Gammaproteobacteria</taxon>
        <taxon>Candidatus Comchoanobacterales</taxon>
        <taxon>Candidatus Comchoanobacteraceae</taxon>
        <taxon>Candidatus Synchoanobacter</taxon>
    </lineage>
</organism>
<accession>A0ABT1L5T4</accession>
<dbReference type="Proteomes" id="UP001320768">
    <property type="component" value="Unassembled WGS sequence"/>
</dbReference>
<reference evidence="1 2" key="1">
    <citation type="journal article" date="2022" name="Nat. Microbiol.">
        <title>The microbiome of a bacterivorous marine choanoflagellate contains a resource-demanding obligate bacterial associate.</title>
        <authorList>
            <person name="Needham D.M."/>
            <person name="Poirier C."/>
            <person name="Bachy C."/>
            <person name="George E.E."/>
            <person name="Wilken S."/>
            <person name="Yung C.C.M."/>
            <person name="Limardo A.J."/>
            <person name="Morando M."/>
            <person name="Sudek L."/>
            <person name="Malmstrom R.R."/>
            <person name="Keeling P.J."/>
            <person name="Santoro A.E."/>
            <person name="Worden A.Z."/>
        </authorList>
    </citation>
    <scope>NUCLEOTIDE SEQUENCE [LARGE SCALE GENOMIC DNA]</scope>
    <source>
        <strain evidence="1 2">Comchoano-2</strain>
    </source>
</reference>
<sequence>MENIYLLEGSYLVASPSITQDGLRGALVYLYQVDRETVSGVIINKPCPEEKTVGDYLAYPKYLQNRIVWQGGPNAVERLIAFSHLINGELHITDRLSKLTESQLKQCMFISGQCIWEVSALMSQIRSGDWLLVGSNYVLPSGVPAESRIPYVLKNAGIDFYRLVSQPAAEVTWQ</sequence>
<dbReference type="SUPFAM" id="SSF143456">
    <property type="entry name" value="VC0467-like"/>
    <property type="match status" value="1"/>
</dbReference>
<proteinExistence type="predicted"/>
<dbReference type="Gene3D" id="3.40.1740.10">
    <property type="entry name" value="VC0467-like"/>
    <property type="match status" value="1"/>
</dbReference>
<dbReference type="RefSeq" id="WP_258569346.1">
    <property type="nucleotide sequence ID" value="NZ_JAKUDN010000002.1"/>
</dbReference>
<dbReference type="EMBL" id="JAKUDN010000002">
    <property type="protein sequence ID" value="MCP8352238.1"/>
    <property type="molecule type" value="Genomic_DNA"/>
</dbReference>
<evidence type="ECO:0000313" key="1">
    <source>
        <dbReference type="EMBL" id="MCP8352238.1"/>
    </source>
</evidence>
<gene>
    <name evidence="1" type="ORF">MKS91_02920</name>
</gene>
<protein>
    <submittedName>
        <fullName evidence="1">YqgE/AlgH family protein</fullName>
    </submittedName>
</protein>
<keyword evidence="2" id="KW-1185">Reference proteome</keyword>
<evidence type="ECO:0000313" key="2">
    <source>
        <dbReference type="Proteomes" id="UP001320768"/>
    </source>
</evidence>
<dbReference type="InterPro" id="IPR003774">
    <property type="entry name" value="AlgH-like"/>
</dbReference>
<dbReference type="Pfam" id="PF02622">
    <property type="entry name" value="DUF179"/>
    <property type="match status" value="1"/>
</dbReference>
<name>A0ABT1L5T4_9GAMM</name>
<comment type="caution">
    <text evidence="1">The sequence shown here is derived from an EMBL/GenBank/DDBJ whole genome shotgun (WGS) entry which is preliminary data.</text>
</comment>